<dbReference type="InterPro" id="IPR036396">
    <property type="entry name" value="Cyt_P450_sf"/>
</dbReference>
<dbReference type="InterPro" id="IPR017972">
    <property type="entry name" value="Cyt_P450_CS"/>
</dbReference>
<protein>
    <submittedName>
        <fullName evidence="3">Cytochrome P450</fullName>
    </submittedName>
</protein>
<dbReference type="PRINTS" id="PR00359">
    <property type="entry name" value="BP450"/>
</dbReference>
<dbReference type="InterPro" id="IPR002397">
    <property type="entry name" value="Cyt_P450_B"/>
</dbReference>
<dbReference type="InterPro" id="IPR001128">
    <property type="entry name" value="Cyt_P450"/>
</dbReference>
<dbReference type="Gene3D" id="1.10.630.10">
    <property type="entry name" value="Cytochrome P450"/>
    <property type="match status" value="1"/>
</dbReference>
<dbReference type="SUPFAM" id="SSF48264">
    <property type="entry name" value="Cytochrome P450"/>
    <property type="match status" value="1"/>
</dbReference>
<comment type="similarity">
    <text evidence="1 2">Belongs to the cytochrome P450 family.</text>
</comment>
<accession>A0ABX8BXU0</accession>
<dbReference type="CDD" id="cd11029">
    <property type="entry name" value="CYP107-like"/>
    <property type="match status" value="1"/>
</dbReference>
<keyword evidence="2" id="KW-0349">Heme</keyword>
<evidence type="ECO:0000256" key="2">
    <source>
        <dbReference type="RuleBase" id="RU000461"/>
    </source>
</evidence>
<dbReference type="PANTHER" id="PTHR46696:SF1">
    <property type="entry name" value="CYTOCHROME P450 YJIB-RELATED"/>
    <property type="match status" value="1"/>
</dbReference>
<evidence type="ECO:0000256" key="1">
    <source>
        <dbReference type="ARBA" id="ARBA00010617"/>
    </source>
</evidence>
<gene>
    <name evidence="3" type="ORF">KGD83_16475</name>
</gene>
<dbReference type="RefSeq" id="WP_212640044.1">
    <property type="nucleotide sequence ID" value="NZ_CP074132.1"/>
</dbReference>
<keyword evidence="2" id="KW-0479">Metal-binding</keyword>
<sequence>MTSRPGSAEALRINEEEFEQDPHALYDVLRVEAPVREVIAPGGLKVWLVTRYEDAKSALVDTRLSKNVVVGQKVIERNSTNADNVMVFATELSAHMLNSDPPDHTRLRKLVNKVFTMRAVEKLRPRIEEITTELLDEMEGRDQVDLMRAFAYPLPISVICELLGVPKIDRDRFHGWVAAQLSGDPEKVAQAAPALLGYLHELVASKRAEPAEDLLTGLVHASEDGDKLSAQELVSMAFLLLVAGHETTVNLIGNGMFALLRHPDQFAAVRADRSLVPGAIEEFLRYEGPVNTASLRYTTEAVELGGVVIPEGELVVVALASANRDDAQYPDGDSLDVRRQAGGNLAFGHGIHYCVGAPLARLEAQIAFDQLFTRFPDMRLAAEPADFRWRPGTVLRGLESLPVRLRADQD</sequence>
<proteinExistence type="inferred from homology"/>
<dbReference type="PANTHER" id="PTHR46696">
    <property type="entry name" value="P450, PUTATIVE (EUROFUNG)-RELATED"/>
    <property type="match status" value="1"/>
</dbReference>
<keyword evidence="2" id="KW-0503">Monooxygenase</keyword>
<name>A0ABX8BXU0_9ACTN</name>
<keyword evidence="2" id="KW-0408">Iron</keyword>
<organism evidence="3 4">
    <name type="scientific">Nocardiopsis akebiae</name>
    <dbReference type="NCBI Taxonomy" id="2831968"/>
    <lineage>
        <taxon>Bacteria</taxon>
        <taxon>Bacillati</taxon>
        <taxon>Actinomycetota</taxon>
        <taxon>Actinomycetes</taxon>
        <taxon>Streptosporangiales</taxon>
        <taxon>Nocardiopsidaceae</taxon>
        <taxon>Nocardiopsis</taxon>
    </lineage>
</organism>
<keyword evidence="2" id="KW-0560">Oxidoreductase</keyword>
<dbReference type="PROSITE" id="PS00086">
    <property type="entry name" value="CYTOCHROME_P450"/>
    <property type="match status" value="1"/>
</dbReference>
<dbReference type="Proteomes" id="UP000678016">
    <property type="component" value="Chromosome"/>
</dbReference>
<evidence type="ECO:0000313" key="4">
    <source>
        <dbReference type="Proteomes" id="UP000678016"/>
    </source>
</evidence>
<keyword evidence="4" id="KW-1185">Reference proteome</keyword>
<evidence type="ECO:0000313" key="3">
    <source>
        <dbReference type="EMBL" id="QUX26956.1"/>
    </source>
</evidence>
<reference evidence="4" key="1">
    <citation type="submission" date="2021-05" db="EMBL/GenBank/DDBJ databases">
        <title>Direct Submission.</title>
        <authorList>
            <person name="Li K."/>
            <person name="Gao J."/>
        </authorList>
    </citation>
    <scope>NUCLEOTIDE SEQUENCE [LARGE SCALE GENOMIC DNA]</scope>
    <source>
        <strain evidence="4">HDS12</strain>
    </source>
</reference>
<dbReference type="Pfam" id="PF00067">
    <property type="entry name" value="p450"/>
    <property type="match status" value="1"/>
</dbReference>
<dbReference type="EMBL" id="CP074132">
    <property type="protein sequence ID" value="QUX26956.1"/>
    <property type="molecule type" value="Genomic_DNA"/>
</dbReference>